<dbReference type="EMBL" id="LXQA010551740">
    <property type="protein sequence ID" value="MCI58790.1"/>
    <property type="molecule type" value="Genomic_DNA"/>
</dbReference>
<evidence type="ECO:0000313" key="3">
    <source>
        <dbReference type="Proteomes" id="UP000265520"/>
    </source>
</evidence>
<name>A0A392TEY8_9FABA</name>
<protein>
    <submittedName>
        <fullName evidence="2">Uncharacterized protein</fullName>
    </submittedName>
</protein>
<reference evidence="2 3" key="1">
    <citation type="journal article" date="2018" name="Front. Plant Sci.">
        <title>Red Clover (Trifolium pratense) and Zigzag Clover (T. medium) - A Picture of Genomic Similarities and Differences.</title>
        <authorList>
            <person name="Dluhosova J."/>
            <person name="Istvanek J."/>
            <person name="Nedelnik J."/>
            <person name="Repkova J."/>
        </authorList>
    </citation>
    <scope>NUCLEOTIDE SEQUENCE [LARGE SCALE GENOMIC DNA]</scope>
    <source>
        <strain evidence="3">cv. 10/8</strain>
        <tissue evidence="2">Leaf</tissue>
    </source>
</reference>
<proteinExistence type="predicted"/>
<dbReference type="AlphaFoldDB" id="A0A392TEY8"/>
<sequence length="42" mass="4475">AIDPQTVLPENSIFASSSDISPADAVPPQTPPNKFSTPFDFK</sequence>
<keyword evidence="3" id="KW-1185">Reference proteome</keyword>
<evidence type="ECO:0000313" key="2">
    <source>
        <dbReference type="EMBL" id="MCI58790.1"/>
    </source>
</evidence>
<accession>A0A392TEY8</accession>
<comment type="caution">
    <text evidence="2">The sequence shown here is derived from an EMBL/GenBank/DDBJ whole genome shotgun (WGS) entry which is preliminary data.</text>
</comment>
<organism evidence="2 3">
    <name type="scientific">Trifolium medium</name>
    <dbReference type="NCBI Taxonomy" id="97028"/>
    <lineage>
        <taxon>Eukaryota</taxon>
        <taxon>Viridiplantae</taxon>
        <taxon>Streptophyta</taxon>
        <taxon>Embryophyta</taxon>
        <taxon>Tracheophyta</taxon>
        <taxon>Spermatophyta</taxon>
        <taxon>Magnoliopsida</taxon>
        <taxon>eudicotyledons</taxon>
        <taxon>Gunneridae</taxon>
        <taxon>Pentapetalae</taxon>
        <taxon>rosids</taxon>
        <taxon>fabids</taxon>
        <taxon>Fabales</taxon>
        <taxon>Fabaceae</taxon>
        <taxon>Papilionoideae</taxon>
        <taxon>50 kb inversion clade</taxon>
        <taxon>NPAAA clade</taxon>
        <taxon>Hologalegina</taxon>
        <taxon>IRL clade</taxon>
        <taxon>Trifolieae</taxon>
        <taxon>Trifolium</taxon>
    </lineage>
</organism>
<feature type="region of interest" description="Disordered" evidence="1">
    <location>
        <begin position="1"/>
        <end position="42"/>
    </location>
</feature>
<dbReference type="Proteomes" id="UP000265520">
    <property type="component" value="Unassembled WGS sequence"/>
</dbReference>
<evidence type="ECO:0000256" key="1">
    <source>
        <dbReference type="SAM" id="MobiDB-lite"/>
    </source>
</evidence>
<feature type="non-terminal residue" evidence="2">
    <location>
        <position position="1"/>
    </location>
</feature>